<sequence length="689" mass="76645">MSSASAQRLRQLRFRFLFSPRASVPSPYPTPPSPITTPSSPITHRPRKHNNEMTRTRAQFTLSVHSHRRANVYACARLKSTMAASFGVCRLRFRGLGGFDRFCFGLEPQTQGRFTSTTSAIKPQIENTTAKAAKESKTFQAIQEERREQAERSVLISCPPKINEKKFLDYLSKHGTVNNHFFYNSYGAYAVVEFSSRDSIASLKESTNIPAVEHEAAVPFKSRLLSLKWPGSQSSNQPMPKFKNQSPPSIGEITQLLTEKDSIDEQLQSLTEALQLTEENVSLRFLVCSLLQDIAGAYFPECIIRPFGSTVNSFGKLGCDVDMILDLDGIYATSQKKGSGLSLEYQVKRGASERAVTQSILSVIGKCVDQFGPGCVGVQNILQARCPLVRFAHQPSGFQCDLTANNRVAMKSSELLFLYGQLDPRVRHLVFSVRCWARAHSITSSIPGAWITNFSLTVMVVFFLQQRNPPILPTLDRLKELAGPSDKCVIEGNDCTIVSDLSKITLQQNTDTLEKLLQEFFEFYGNFPFNKASINIRKVSHPPTTRASMRKLPEDAADVLANPLQTPTRGQCGREQTKPETTALYIQNPFETTLNVSKNVNGTQLERFVALCRESAWLLQQKEILNRSSVSPWGFAALLLPSVTSGTGVKSRRKRKLEPASSRIKNLLDSLKIKGGETVAKKGSENSSR</sequence>
<feature type="domain" description="RL" evidence="9">
    <location>
        <begin position="138"/>
        <end position="207"/>
    </location>
</feature>
<evidence type="ECO:0000313" key="12">
    <source>
        <dbReference type="Proteomes" id="UP000830375"/>
    </source>
</evidence>
<evidence type="ECO:0000256" key="3">
    <source>
        <dbReference type="ARBA" id="ARBA00022679"/>
    </source>
</evidence>
<accession>A0ABQ8M894</accession>
<evidence type="ECO:0000259" key="9">
    <source>
        <dbReference type="Pfam" id="PF17797"/>
    </source>
</evidence>
<dbReference type="InterPro" id="IPR054708">
    <property type="entry name" value="MTPAP-like_central"/>
</dbReference>
<keyword evidence="4" id="KW-0479">Metal-binding</keyword>
<dbReference type="Pfam" id="PF22600">
    <property type="entry name" value="MTPAP-like_central"/>
    <property type="match status" value="1"/>
</dbReference>
<comment type="cofactor">
    <cofactor evidence="1">
        <name>Mn(2+)</name>
        <dbReference type="ChEBI" id="CHEBI:29035"/>
    </cofactor>
</comment>
<organism evidence="11 12">
    <name type="scientific">Labeo rohita</name>
    <name type="common">Indian major carp</name>
    <name type="synonym">Cyprinus rohita</name>
    <dbReference type="NCBI Taxonomy" id="84645"/>
    <lineage>
        <taxon>Eukaryota</taxon>
        <taxon>Metazoa</taxon>
        <taxon>Chordata</taxon>
        <taxon>Craniata</taxon>
        <taxon>Vertebrata</taxon>
        <taxon>Euteleostomi</taxon>
        <taxon>Actinopterygii</taxon>
        <taxon>Neopterygii</taxon>
        <taxon>Teleostei</taxon>
        <taxon>Ostariophysi</taxon>
        <taxon>Cypriniformes</taxon>
        <taxon>Cyprinidae</taxon>
        <taxon>Labeoninae</taxon>
        <taxon>Labeonini</taxon>
        <taxon>Labeo</taxon>
    </lineage>
</organism>
<keyword evidence="6" id="KW-0175">Coiled coil</keyword>
<dbReference type="Gene3D" id="1.10.1410.10">
    <property type="match status" value="1"/>
</dbReference>
<evidence type="ECO:0000313" key="11">
    <source>
        <dbReference type="EMBL" id="KAI2658467.1"/>
    </source>
</evidence>
<protein>
    <submittedName>
        <fullName evidence="11">Poly(A) RNA polymerase, mitochondrial</fullName>
    </submittedName>
</protein>
<evidence type="ECO:0000256" key="1">
    <source>
        <dbReference type="ARBA" id="ARBA00001936"/>
    </source>
</evidence>
<proteinExistence type="predicted"/>
<feature type="domain" description="PAP-associated" evidence="8">
    <location>
        <begin position="515"/>
        <end position="593"/>
    </location>
</feature>
<evidence type="ECO:0000256" key="2">
    <source>
        <dbReference type="ARBA" id="ARBA00001946"/>
    </source>
</evidence>
<dbReference type="InterPro" id="IPR041252">
    <property type="entry name" value="RL"/>
</dbReference>
<dbReference type="PANTHER" id="PTHR12271:SF133">
    <property type="entry name" value="POLY(A) RNA POLYMERASE, MITOCHONDRIAL"/>
    <property type="match status" value="1"/>
</dbReference>
<dbReference type="InterPro" id="IPR043519">
    <property type="entry name" value="NT_sf"/>
</dbReference>
<reference evidence="11 12" key="1">
    <citation type="submission" date="2022-01" db="EMBL/GenBank/DDBJ databases">
        <title>A high-quality chromosome-level genome assembly of rohu carp, Labeo rohita.</title>
        <authorList>
            <person name="Arick M.A. II"/>
            <person name="Hsu C.-Y."/>
            <person name="Magbanua Z."/>
            <person name="Pechanova O."/>
            <person name="Grover C."/>
            <person name="Miller E."/>
            <person name="Thrash A."/>
            <person name="Ezzel L."/>
            <person name="Alam S."/>
            <person name="Benzie J."/>
            <person name="Hamilton M."/>
            <person name="Karsi A."/>
            <person name="Lawrence M.L."/>
            <person name="Peterson D.G."/>
        </authorList>
    </citation>
    <scope>NUCLEOTIDE SEQUENCE [LARGE SCALE GENOMIC DNA]</scope>
    <source>
        <strain evidence="12">BAU-BD-2019</strain>
        <tissue evidence="11">Blood</tissue>
    </source>
</reference>
<feature type="domain" description="Poly(A) RNA polymerase mitochondrial-like central palm" evidence="10">
    <location>
        <begin position="263"/>
        <end position="421"/>
    </location>
</feature>
<evidence type="ECO:0000256" key="7">
    <source>
        <dbReference type="SAM" id="MobiDB-lite"/>
    </source>
</evidence>
<gene>
    <name evidence="11" type="ORF">H4Q32_016548</name>
</gene>
<keyword evidence="12" id="KW-1185">Reference proteome</keyword>
<dbReference type="InterPro" id="IPR002058">
    <property type="entry name" value="PAP_assoc"/>
</dbReference>
<dbReference type="CDD" id="cd05402">
    <property type="entry name" value="NT_PAP_TUTase"/>
    <property type="match status" value="1"/>
</dbReference>
<dbReference type="SUPFAM" id="SSF81301">
    <property type="entry name" value="Nucleotidyltransferase"/>
    <property type="match status" value="1"/>
</dbReference>
<evidence type="ECO:0000256" key="4">
    <source>
        <dbReference type="ARBA" id="ARBA00022723"/>
    </source>
</evidence>
<feature type="compositionally biased region" description="Pro residues" evidence="7">
    <location>
        <begin position="26"/>
        <end position="35"/>
    </location>
</feature>
<dbReference type="EMBL" id="JACTAM010000012">
    <property type="protein sequence ID" value="KAI2658467.1"/>
    <property type="molecule type" value="Genomic_DNA"/>
</dbReference>
<evidence type="ECO:0000259" key="8">
    <source>
        <dbReference type="Pfam" id="PF03828"/>
    </source>
</evidence>
<feature type="coiled-coil region" evidence="6">
    <location>
        <begin position="253"/>
        <end position="280"/>
    </location>
</feature>
<evidence type="ECO:0000256" key="5">
    <source>
        <dbReference type="ARBA" id="ARBA00022842"/>
    </source>
</evidence>
<comment type="caution">
    <text evidence="11">The sequence shown here is derived from an EMBL/GenBank/DDBJ whole genome shotgun (WGS) entry which is preliminary data.</text>
</comment>
<feature type="region of interest" description="Disordered" evidence="7">
    <location>
        <begin position="25"/>
        <end position="49"/>
    </location>
</feature>
<name>A0ABQ8M894_LABRO</name>
<dbReference type="SUPFAM" id="SSF81631">
    <property type="entry name" value="PAP/OAS1 substrate-binding domain"/>
    <property type="match status" value="1"/>
</dbReference>
<comment type="cofactor">
    <cofactor evidence="2">
        <name>Mg(2+)</name>
        <dbReference type="ChEBI" id="CHEBI:18420"/>
    </cofactor>
</comment>
<dbReference type="Pfam" id="PF17797">
    <property type="entry name" value="RL"/>
    <property type="match status" value="1"/>
</dbReference>
<dbReference type="Proteomes" id="UP000830375">
    <property type="component" value="Unassembled WGS sequence"/>
</dbReference>
<dbReference type="Gene3D" id="3.30.460.10">
    <property type="entry name" value="Beta Polymerase, domain 2"/>
    <property type="match status" value="1"/>
</dbReference>
<evidence type="ECO:0000259" key="10">
    <source>
        <dbReference type="Pfam" id="PF22600"/>
    </source>
</evidence>
<evidence type="ECO:0000256" key="6">
    <source>
        <dbReference type="SAM" id="Coils"/>
    </source>
</evidence>
<dbReference type="PANTHER" id="PTHR12271">
    <property type="entry name" value="POLY A POLYMERASE CID PAP -RELATED"/>
    <property type="match status" value="1"/>
</dbReference>
<dbReference type="Pfam" id="PF03828">
    <property type="entry name" value="PAP_assoc"/>
    <property type="match status" value="1"/>
</dbReference>
<keyword evidence="5" id="KW-0460">Magnesium</keyword>
<keyword evidence="3" id="KW-0808">Transferase</keyword>